<dbReference type="GO" id="GO:0005829">
    <property type="term" value="C:cytosol"/>
    <property type="evidence" value="ECO:0007669"/>
    <property type="project" value="TreeGrafter"/>
</dbReference>
<dbReference type="InterPro" id="IPR005583">
    <property type="entry name" value="YaaA"/>
</dbReference>
<accession>A0A2D2DR81</accession>
<dbReference type="HAMAP" id="MF_00652">
    <property type="entry name" value="UPF0246"/>
    <property type="match status" value="1"/>
</dbReference>
<dbReference type="AlphaFoldDB" id="A0A2D2DR81"/>
<dbReference type="GO" id="GO:0033194">
    <property type="term" value="P:response to hydroperoxide"/>
    <property type="evidence" value="ECO:0007669"/>
    <property type="project" value="TreeGrafter"/>
</dbReference>
<gene>
    <name evidence="2" type="ORF">CR152_25430</name>
</gene>
<name>A0A2D2DR81_9BURK</name>
<organism evidence="2 3">
    <name type="scientific">Massilia violaceinigra</name>
    <dbReference type="NCBI Taxonomy" id="2045208"/>
    <lineage>
        <taxon>Bacteria</taxon>
        <taxon>Pseudomonadati</taxon>
        <taxon>Pseudomonadota</taxon>
        <taxon>Betaproteobacteria</taxon>
        <taxon>Burkholderiales</taxon>
        <taxon>Oxalobacteraceae</taxon>
        <taxon>Telluria group</taxon>
        <taxon>Massilia</taxon>
    </lineage>
</organism>
<proteinExistence type="inferred from homology"/>
<dbReference type="OrthoDB" id="9777133at2"/>
<comment type="similarity">
    <text evidence="1">Belongs to the UPF0246 family.</text>
</comment>
<dbReference type="PANTHER" id="PTHR30283:SF4">
    <property type="entry name" value="PEROXIDE STRESS RESISTANCE PROTEIN YAAA"/>
    <property type="match status" value="1"/>
</dbReference>
<dbReference type="NCBIfam" id="NF002542">
    <property type="entry name" value="PRK02101.1-3"/>
    <property type="match status" value="1"/>
</dbReference>
<dbReference type="Pfam" id="PF03883">
    <property type="entry name" value="H2O2_YaaD"/>
    <property type="match status" value="1"/>
</dbReference>
<evidence type="ECO:0000313" key="3">
    <source>
        <dbReference type="Proteomes" id="UP000229897"/>
    </source>
</evidence>
<evidence type="ECO:0000256" key="1">
    <source>
        <dbReference type="HAMAP-Rule" id="MF_00652"/>
    </source>
</evidence>
<protein>
    <recommendedName>
        <fullName evidence="1">UPF0246 protein CR152_25430</fullName>
    </recommendedName>
</protein>
<dbReference type="RefSeq" id="WP_099879673.1">
    <property type="nucleotide sequence ID" value="NZ_CP024608.1"/>
</dbReference>
<dbReference type="KEGG" id="mass:CR152_25430"/>
<keyword evidence="3" id="KW-1185">Reference proteome</keyword>
<evidence type="ECO:0000313" key="2">
    <source>
        <dbReference type="EMBL" id="ATQ77470.1"/>
    </source>
</evidence>
<dbReference type="Proteomes" id="UP000229897">
    <property type="component" value="Chromosome"/>
</dbReference>
<dbReference type="EMBL" id="CP024608">
    <property type="protein sequence ID" value="ATQ77470.1"/>
    <property type="molecule type" value="Genomic_DNA"/>
</dbReference>
<dbReference type="PANTHER" id="PTHR30283">
    <property type="entry name" value="PEROXIDE STRESS RESPONSE PROTEIN YAAA"/>
    <property type="match status" value="1"/>
</dbReference>
<reference evidence="2" key="1">
    <citation type="submission" date="2017-10" db="EMBL/GenBank/DDBJ databases">
        <title>Massilia psychrophilum sp. nov., a novel purple-pigmented bacterium isolated from Tianshan glacier, Xinjiang Municipality, China.</title>
        <authorList>
            <person name="Wang H."/>
        </authorList>
    </citation>
    <scope>NUCLEOTIDE SEQUENCE [LARGE SCALE GENOMIC DNA]</scope>
    <source>
        <strain evidence="2">B2</strain>
    </source>
</reference>
<sequence>MLIVLSPAKSLDLETPPTTKLHTTPDFLDRSGALIDVLRHYSPAELASLMHLSDPLADLNVGRYASWSKDTSEARQAIMAFNGDVYAGFDARSLKPGQLDYAQHSVRILSGLYGVLRPLDLIHPHRLEMGTKLATPQGKDLYAFWGETVTGALNEAIAAKGAKVLVNLASQEYFKSVKPKLLSVPVVTPVFEDWKGGKYKIISFFAKRARGLMARYAAVKGIADAEKLKSFKVDGYAFDKHDSDERTWIFRRRVEV</sequence>